<keyword evidence="3" id="KW-1185">Reference proteome</keyword>
<reference evidence="2 3" key="1">
    <citation type="submission" date="2019-12" db="EMBL/GenBank/DDBJ databases">
        <title>Comparative genomics gives insights into the taxonomy of the Azoarcus-Aromatoleum group and reveals separate origins of nif in the plant-associated Azoarcus and non-plant-associated Aromatoleum sub-groups.</title>
        <authorList>
            <person name="Lafos M."/>
            <person name="Maluk M."/>
            <person name="Batista M."/>
            <person name="Junghare M."/>
            <person name="Carmona M."/>
            <person name="Faoro H."/>
            <person name="Cruz L.M."/>
            <person name="Battistoni F."/>
            <person name="De Souza E."/>
            <person name="Pedrosa F."/>
            <person name="Chen W.-M."/>
            <person name="Poole P.S."/>
            <person name="Dixon R.A."/>
            <person name="James E.K."/>
        </authorList>
    </citation>
    <scope>NUCLEOTIDE SEQUENCE [LARGE SCALE GENOMIC DNA]</scope>
    <source>
        <strain evidence="2 3">PbN1</strain>
    </source>
</reference>
<dbReference type="InterPro" id="IPR027417">
    <property type="entry name" value="P-loop_NTPase"/>
</dbReference>
<dbReference type="Gene3D" id="3.40.50.300">
    <property type="entry name" value="P-loop containing nucleotide triphosphate hydrolases"/>
    <property type="match status" value="2"/>
</dbReference>
<dbReference type="NCBIfam" id="TIGR03744">
    <property type="entry name" value="traC_PFL_4706"/>
    <property type="match status" value="1"/>
</dbReference>
<protein>
    <submittedName>
        <fullName evidence="2">Conjugative transfer ATPase</fullName>
    </submittedName>
</protein>
<dbReference type="InterPro" id="IPR051162">
    <property type="entry name" value="T4SS_component"/>
</dbReference>
<feature type="compositionally biased region" description="Basic and acidic residues" evidence="1">
    <location>
        <begin position="621"/>
        <end position="630"/>
    </location>
</feature>
<proteinExistence type="predicted"/>
<accession>A0ABX1NW64</accession>
<organism evidence="2 3">
    <name type="scientific">Aromatoleum bremense</name>
    <dbReference type="NCBI Taxonomy" id="76115"/>
    <lineage>
        <taxon>Bacteria</taxon>
        <taxon>Pseudomonadati</taxon>
        <taxon>Pseudomonadota</taxon>
        <taxon>Betaproteobacteria</taxon>
        <taxon>Rhodocyclales</taxon>
        <taxon>Rhodocyclaceae</taxon>
        <taxon>Aromatoleum</taxon>
    </lineage>
</organism>
<dbReference type="Pfam" id="PF11130">
    <property type="entry name" value="TraC_F_IV"/>
    <property type="match status" value="1"/>
</dbReference>
<gene>
    <name evidence="2" type="ORF">GPA24_12030</name>
</gene>
<feature type="region of interest" description="Disordered" evidence="1">
    <location>
        <begin position="605"/>
        <end position="643"/>
    </location>
</feature>
<dbReference type="EMBL" id="WTVP01000031">
    <property type="protein sequence ID" value="NMG16259.1"/>
    <property type="molecule type" value="Genomic_DNA"/>
</dbReference>
<sequence length="954" mass="107213">MFGLIRMLTLAPPEEPSASRRDRPGGVSSINPTLRRGPFRVRDRRQQASRPPSFTDQLPWMDFEPETQTFVLEDGISRALLFELDPLPSEARTDHYLQARCAEIQSALQALPEYDEAPWVVQFFCNDDTDLSWEIGRMRDYILAVHAKSPDRGRQILESDFTRHFLAEMAEHLAAASRPEGLFTDEGVSGNRWRGQLRRIRCAIYRRFPPGFDFSREMLNPVEKLQQTARGLISGLAQAGVKGRPMNAADFYAWLLPFFNPKPEFADTVGDLLRLCTYPGDDNAAVGIDLGELLLLSPPRSDAKAGLWFFNDRPVRALALQSLRQTPEIGHFTAERHHADKQFARFDRLPDGTMLSATVVIHPQDTMRRRVEAIKSASRANTIDAIHTFEEATQVLDNLRADKLYPFYLTLFVWGEDTNQLGRSVAEVTAAMHSSGLKFIQPIDELQGCDVFLRALPMCFDPHFDATHLRRSRLTFASQIAALLPFYGRARGSGNPGFWLWNRGGEPLLLDPLNPADRNKNAHLLMLGPTGAGKSAKLNYLAMLMMAIYRPRLVIVEVGKSFGLLGEHMRARGLSVHQVDLTPDADVSLPPFAMAARLVSHGEQAMARALQSPDLDPEPGAPREDIHDTHDEDGDEDGADPNKRDILGEMIIAATLMISGGEEIEIRKMSRADRYLIARAILGAAGRARDQQQRHPRAEDVARALMDMRNDESLGGARRDRAEEMGQAMMVFCDGLRGKLFNRYGTTWPDADVTIVEMGTLAQEGYEDALAVAYTSLVNHVQALAEATQHDHRPIIFLTDEGHIVTTNPLLNLYVVKITKMWRKLGAWFWLATQNMKDFPDTASRMLNMCEHWILLTMDRDEIEQVARFRTLTPEQRALIESARKEPPKYTEGVFLGTKLQALFRNVPPPLAIALAMTEKHEKAWRQDIMARTGCTELEAAYAVAHELARGRAA</sequence>
<name>A0ABX1NW64_9RHOO</name>
<evidence type="ECO:0000313" key="2">
    <source>
        <dbReference type="EMBL" id="NMG16259.1"/>
    </source>
</evidence>
<comment type="caution">
    <text evidence="2">The sequence shown here is derived from an EMBL/GenBank/DDBJ whole genome shotgun (WGS) entry which is preliminary data.</text>
</comment>
<evidence type="ECO:0000313" key="3">
    <source>
        <dbReference type="Proteomes" id="UP000633943"/>
    </source>
</evidence>
<dbReference type="PANTHER" id="PTHR30121">
    <property type="entry name" value="UNCHARACTERIZED PROTEIN YJGR-RELATED"/>
    <property type="match status" value="1"/>
</dbReference>
<feature type="region of interest" description="Disordered" evidence="1">
    <location>
        <begin position="13"/>
        <end position="59"/>
    </location>
</feature>
<dbReference type="Proteomes" id="UP000633943">
    <property type="component" value="Unassembled WGS sequence"/>
</dbReference>
<evidence type="ECO:0000256" key="1">
    <source>
        <dbReference type="SAM" id="MobiDB-lite"/>
    </source>
</evidence>
<dbReference type="RefSeq" id="WP_169202847.1">
    <property type="nucleotide sequence ID" value="NZ_CP059467.1"/>
</dbReference>
<dbReference type="InterPro" id="IPR025955">
    <property type="entry name" value="TraC/Conjuga_ATPase"/>
</dbReference>
<dbReference type="InterPro" id="IPR022303">
    <property type="entry name" value="Conjug_Trfer_ATPase"/>
</dbReference>
<dbReference type="PANTHER" id="PTHR30121:SF6">
    <property type="entry name" value="SLR6007 PROTEIN"/>
    <property type="match status" value="1"/>
</dbReference>
<dbReference type="SUPFAM" id="SSF52540">
    <property type="entry name" value="P-loop containing nucleoside triphosphate hydrolases"/>
    <property type="match status" value="1"/>
</dbReference>